<evidence type="ECO:0000256" key="1">
    <source>
        <dbReference type="SAM" id="MobiDB-lite"/>
    </source>
</evidence>
<feature type="compositionally biased region" description="Basic and acidic residues" evidence="1">
    <location>
        <begin position="168"/>
        <end position="196"/>
    </location>
</feature>
<dbReference type="AlphaFoldDB" id="A0A9P6JG26"/>
<dbReference type="EMBL" id="JAAAHW010005186">
    <property type="protein sequence ID" value="KAF9969566.1"/>
    <property type="molecule type" value="Genomic_DNA"/>
</dbReference>
<evidence type="ECO:0000313" key="3">
    <source>
        <dbReference type="Proteomes" id="UP000749646"/>
    </source>
</evidence>
<gene>
    <name evidence="2" type="ORF">BGZ65_011820</name>
</gene>
<feature type="compositionally biased region" description="Polar residues" evidence="1">
    <location>
        <begin position="243"/>
        <end position="257"/>
    </location>
</feature>
<feature type="compositionally biased region" description="Basic and acidic residues" evidence="1">
    <location>
        <begin position="258"/>
        <end position="268"/>
    </location>
</feature>
<feature type="non-terminal residue" evidence="2">
    <location>
        <position position="382"/>
    </location>
</feature>
<reference evidence="2" key="1">
    <citation type="journal article" date="2020" name="Fungal Divers.">
        <title>Resolving the Mortierellaceae phylogeny through synthesis of multi-gene phylogenetics and phylogenomics.</title>
        <authorList>
            <person name="Vandepol N."/>
            <person name="Liber J."/>
            <person name="Desiro A."/>
            <person name="Na H."/>
            <person name="Kennedy M."/>
            <person name="Barry K."/>
            <person name="Grigoriev I.V."/>
            <person name="Miller A.N."/>
            <person name="O'Donnell K."/>
            <person name="Stajich J.E."/>
            <person name="Bonito G."/>
        </authorList>
    </citation>
    <scope>NUCLEOTIDE SEQUENCE</scope>
    <source>
        <strain evidence="2">MES-2147</strain>
    </source>
</reference>
<sequence length="382" mass="42530">MTTALVSRSEMEALLGHCMSLLKQAELSKDVVLSVFRILVRLTRHHGLAVNFLEADGLPLMFATMKQGKLGVQGQQNFIIMIMRHIIEDTNVLQASIEREITRWFTQPARARSGDLPTYIRCNSYLGLRDLDAFIASTLKACKVTKYDSSYRALCLALAKLVVPPRTDSKSEQDVAVDDKEEKDTEPKTDKEKEMDSNTDETTAGPSTTVAISTGISEATKKYSSEVSETVISYLVTELLNTRSSNPCPSEQMSLCSENKDITSKPETADSSSAPKDGVEKICLNELLASYPTCKTDLINYTRRKNNKDSLHGTNKSKGNWMIYLLNELIPGRPTVGQVTDMEKRKRSIESNFASGVLVVMCSNSDEEEEKKPNSDLVHVRR</sequence>
<dbReference type="OrthoDB" id="2424370at2759"/>
<feature type="region of interest" description="Disordered" evidence="1">
    <location>
        <begin position="243"/>
        <end position="276"/>
    </location>
</feature>
<organism evidence="2 3">
    <name type="scientific">Modicella reniformis</name>
    <dbReference type="NCBI Taxonomy" id="1440133"/>
    <lineage>
        <taxon>Eukaryota</taxon>
        <taxon>Fungi</taxon>
        <taxon>Fungi incertae sedis</taxon>
        <taxon>Mucoromycota</taxon>
        <taxon>Mortierellomycotina</taxon>
        <taxon>Mortierellomycetes</taxon>
        <taxon>Mortierellales</taxon>
        <taxon>Mortierellaceae</taxon>
        <taxon>Modicella</taxon>
    </lineage>
</organism>
<dbReference type="Proteomes" id="UP000749646">
    <property type="component" value="Unassembled WGS sequence"/>
</dbReference>
<keyword evidence="3" id="KW-1185">Reference proteome</keyword>
<feature type="region of interest" description="Disordered" evidence="1">
    <location>
        <begin position="168"/>
        <end position="211"/>
    </location>
</feature>
<feature type="compositionally biased region" description="Polar residues" evidence="1">
    <location>
        <begin position="200"/>
        <end position="211"/>
    </location>
</feature>
<evidence type="ECO:0000313" key="2">
    <source>
        <dbReference type="EMBL" id="KAF9969566.1"/>
    </source>
</evidence>
<accession>A0A9P6JG26</accession>
<proteinExistence type="predicted"/>
<name>A0A9P6JG26_9FUNG</name>
<protein>
    <submittedName>
        <fullName evidence="2">Uncharacterized protein</fullName>
    </submittedName>
</protein>
<comment type="caution">
    <text evidence="2">The sequence shown here is derived from an EMBL/GenBank/DDBJ whole genome shotgun (WGS) entry which is preliminary data.</text>
</comment>